<accession>A0A4Q1JRS7</accession>
<dbReference type="Proteomes" id="UP000289784">
    <property type="component" value="Unassembled WGS sequence"/>
</dbReference>
<dbReference type="Gene3D" id="3.40.50.1820">
    <property type="entry name" value="alpha/beta hydrolase"/>
    <property type="match status" value="1"/>
</dbReference>
<proteinExistence type="predicted"/>
<keyword evidence="3" id="KW-1185">Reference proteome</keyword>
<gene>
    <name evidence="2" type="ORF">EPA99_16570</name>
</gene>
<keyword evidence="2" id="KW-0378">Hydrolase</keyword>
<reference evidence="2 3" key="1">
    <citation type="submission" date="2019-01" db="EMBL/GenBank/DDBJ databases">
        <title>Pseudoxanthomonas composti sp. nov., isolated from compost.</title>
        <authorList>
            <person name="Yang G."/>
        </authorList>
    </citation>
    <scope>NUCLEOTIDE SEQUENCE [LARGE SCALE GENOMIC DNA]</scope>
    <source>
        <strain evidence="2 3">GSS15</strain>
    </source>
</reference>
<dbReference type="OrthoDB" id="9785076at2"/>
<dbReference type="PIRSF" id="PIRSF037442">
    <property type="entry name" value="UCP037442_abhydr"/>
    <property type="match status" value="1"/>
</dbReference>
<protein>
    <submittedName>
        <fullName evidence="2">Alpha/beta fold hydrolase</fullName>
    </submittedName>
</protein>
<evidence type="ECO:0000313" key="2">
    <source>
        <dbReference type="EMBL" id="RXR00897.1"/>
    </source>
</evidence>
<evidence type="ECO:0000259" key="1">
    <source>
        <dbReference type="Pfam" id="PF12146"/>
    </source>
</evidence>
<dbReference type="EMBL" id="SAWZ01000011">
    <property type="protein sequence ID" value="RXR00897.1"/>
    <property type="molecule type" value="Genomic_DNA"/>
</dbReference>
<dbReference type="AlphaFoldDB" id="A0A4Q1JRS7"/>
<dbReference type="InterPro" id="IPR022742">
    <property type="entry name" value="Hydrolase_4"/>
</dbReference>
<dbReference type="InterPro" id="IPR029058">
    <property type="entry name" value="AB_hydrolase_fold"/>
</dbReference>
<evidence type="ECO:0000313" key="3">
    <source>
        <dbReference type="Proteomes" id="UP000289784"/>
    </source>
</evidence>
<sequence>MKTDATSTPFPTQVPVQSGDGHTWTMLIRAPAQPRAALLWIPALGVAARHYLPFAQALAERGIAVCLHEWRGHGSSSLRAGTQQDWGYRELLTQDLPATESALAEAFGDLPRLIGGHSLGGQLACCHAALSPQARWQQLWLVASGTPYWRCFPGPRGWLLPLVYRFLPWLARRHGALPGRRIGFGGNEARGVIQDWARVGLSDVYAAAGVPTDLQAALSQLDVPTRGVLFARDWLAPPSSLRALTARFAKPANSGPITLLDRDTLKVPADHFAWMQAPAPVAEALLER</sequence>
<comment type="caution">
    <text evidence="2">The sequence shown here is derived from an EMBL/GenBank/DDBJ whole genome shotgun (WGS) entry which is preliminary data.</text>
</comment>
<dbReference type="Pfam" id="PF12146">
    <property type="entry name" value="Hydrolase_4"/>
    <property type="match status" value="1"/>
</dbReference>
<dbReference type="InterPro" id="IPR017208">
    <property type="entry name" value="UCP037442_abhydr"/>
</dbReference>
<dbReference type="SUPFAM" id="SSF53474">
    <property type="entry name" value="alpha/beta-Hydrolases"/>
    <property type="match status" value="1"/>
</dbReference>
<name>A0A4Q1JRS7_9GAMM</name>
<feature type="domain" description="Serine aminopeptidase S33" evidence="1">
    <location>
        <begin position="33"/>
        <end position="172"/>
    </location>
</feature>
<dbReference type="RefSeq" id="WP_129472359.1">
    <property type="nucleotide sequence ID" value="NZ_SAWZ01000011.1"/>
</dbReference>
<organism evidence="2 3">
    <name type="scientific">Pseudoxanthomonas composti</name>
    <dbReference type="NCBI Taxonomy" id="2137479"/>
    <lineage>
        <taxon>Bacteria</taxon>
        <taxon>Pseudomonadati</taxon>
        <taxon>Pseudomonadota</taxon>
        <taxon>Gammaproteobacteria</taxon>
        <taxon>Lysobacterales</taxon>
        <taxon>Lysobacteraceae</taxon>
        <taxon>Pseudoxanthomonas</taxon>
    </lineage>
</organism>
<dbReference type="GO" id="GO:0016787">
    <property type="term" value="F:hydrolase activity"/>
    <property type="evidence" value="ECO:0007669"/>
    <property type="project" value="UniProtKB-KW"/>
</dbReference>